<dbReference type="InterPro" id="IPR021241">
    <property type="entry name" value="CsiV"/>
</dbReference>
<dbReference type="Pfam" id="PF10972">
    <property type="entry name" value="CsiV"/>
    <property type="match status" value="1"/>
</dbReference>
<evidence type="ECO:0000313" key="3">
    <source>
        <dbReference type="Proteomes" id="UP000838672"/>
    </source>
</evidence>
<keyword evidence="3" id="KW-1185">Reference proteome</keyword>
<comment type="caution">
    <text evidence="2">The sequence shown here is derived from an EMBL/GenBank/DDBJ whole genome shotgun (WGS) entry which is preliminary data.</text>
</comment>
<feature type="signal peptide" evidence="1">
    <location>
        <begin position="1"/>
        <end position="18"/>
    </location>
</feature>
<organism evidence="2 3">
    <name type="scientific">Vibrio stylophorae</name>
    <dbReference type="NCBI Taxonomy" id="659351"/>
    <lineage>
        <taxon>Bacteria</taxon>
        <taxon>Pseudomonadati</taxon>
        <taxon>Pseudomonadota</taxon>
        <taxon>Gammaproteobacteria</taxon>
        <taxon>Vibrionales</taxon>
        <taxon>Vibrionaceae</taxon>
        <taxon>Vibrio</taxon>
    </lineage>
</organism>
<evidence type="ECO:0000313" key="2">
    <source>
        <dbReference type="EMBL" id="CAH0533790.1"/>
    </source>
</evidence>
<name>A0ABM8ZTZ5_9VIBR</name>
<dbReference type="Proteomes" id="UP000838672">
    <property type="component" value="Unassembled WGS sequence"/>
</dbReference>
<dbReference type="RefSeq" id="WP_237466209.1">
    <property type="nucleotide sequence ID" value="NZ_CAKLDI010000001.1"/>
</dbReference>
<feature type="chain" id="PRO_5047080207" description="Peptidoglycan-binding protein CsiV" evidence="1">
    <location>
        <begin position="19"/>
        <end position="241"/>
    </location>
</feature>
<reference evidence="2" key="1">
    <citation type="submission" date="2021-11" db="EMBL/GenBank/DDBJ databases">
        <authorList>
            <person name="Rodrigo-Torres L."/>
            <person name="Arahal R. D."/>
            <person name="Lucena T."/>
        </authorList>
    </citation>
    <scope>NUCLEOTIDE SEQUENCE</scope>
    <source>
        <strain evidence="2">CECT 7929</strain>
    </source>
</reference>
<accession>A0ABM8ZTZ5</accession>
<evidence type="ECO:0000256" key="1">
    <source>
        <dbReference type="SAM" id="SignalP"/>
    </source>
</evidence>
<protein>
    <recommendedName>
        <fullName evidence="4">Peptidoglycan-binding protein CsiV</fullName>
    </recommendedName>
</protein>
<keyword evidence="1" id="KW-0732">Signal</keyword>
<evidence type="ECO:0008006" key="4">
    <source>
        <dbReference type="Google" id="ProtNLM"/>
    </source>
</evidence>
<dbReference type="EMBL" id="CAKLDI010000001">
    <property type="protein sequence ID" value="CAH0533790.1"/>
    <property type="molecule type" value="Genomic_DNA"/>
</dbReference>
<gene>
    <name evidence="2" type="ORF">VST7929_01665</name>
</gene>
<sequence length="241" mass="27608">MKKLVFLLMVMVSFPTMARQFDIEVIIFKRNVAPETINESWPDKLPAIDYTDTKVYADFTGVRKLPSSSYRLKRQYEALQNHAGFTPLFHAAWRQGDWSSRRAPVFHIQAGQNFASQFNPDGTPIEPGQVVSTTPLYELEGTLQVYVQHYLFTKVNLDLRKPGQREVVIGADIEQPVEAVEDGTESDAVVVGQLQQIEKQVEVESFLKTFRMQQLRKMGSGEIHYLDHPLMGMLIYVRKLD</sequence>
<proteinExistence type="predicted"/>